<organism evidence="1">
    <name type="scientific">Ackermannviridae sp. ctClB2</name>
    <dbReference type="NCBI Taxonomy" id="2825752"/>
    <lineage>
        <taxon>Viruses</taxon>
        <taxon>Duplodnaviria</taxon>
        <taxon>Heunggongvirae</taxon>
        <taxon>Uroviricota</taxon>
        <taxon>Caudoviricetes</taxon>
        <taxon>Pantevenvirales</taxon>
        <taxon>Ackermannviridae</taxon>
    </lineage>
</organism>
<dbReference type="EMBL" id="BK015300">
    <property type="protein sequence ID" value="DAE00172.1"/>
    <property type="molecule type" value="Genomic_DNA"/>
</dbReference>
<reference evidence="1" key="1">
    <citation type="journal article" date="2021" name="Proc. Natl. Acad. Sci. U.S.A.">
        <title>A Catalog of Tens of Thousands of Viruses from Human Metagenomes Reveals Hidden Associations with Chronic Diseases.</title>
        <authorList>
            <person name="Tisza M.J."/>
            <person name="Buck C.B."/>
        </authorList>
    </citation>
    <scope>NUCLEOTIDE SEQUENCE</scope>
    <source>
        <strain evidence="1">CtClB2</strain>
    </source>
</reference>
<evidence type="ECO:0000313" key="1">
    <source>
        <dbReference type="EMBL" id="DAE00172.1"/>
    </source>
</evidence>
<protein>
    <submittedName>
        <fullName evidence="1">Uncharacterized protein</fullName>
    </submittedName>
</protein>
<name>A0A8S5P1S9_9CAUD</name>
<proteinExistence type="predicted"/>
<sequence length="189" mass="21245">MTINEYIDLEVPGNLALDSKWVQGKKKYWELFMEPGFKSIPEELRCENFEDMCNSLIAKLVVYDAFQMAAMGSFIAFIGGSSNTNKETEVDPDSEPDGGNIKSIETGPTKVEFYSTSTALKDLLSSNGQNGSVMDMLFKGICSMASRIGIKVPYCDDGRSLYNNRFKVSGPRVQKFTGNRRRFHGLRRY</sequence>
<accession>A0A8S5P1S9</accession>